<dbReference type="SUPFAM" id="SSF51366">
    <property type="entry name" value="Ribulose-phoshate binding barrel"/>
    <property type="match status" value="1"/>
</dbReference>
<dbReference type="UniPathway" id="UPA00035">
    <property type="reaction ID" value="UER00043"/>
</dbReference>
<evidence type="ECO:0000256" key="3">
    <source>
        <dbReference type="ARBA" id="ARBA00012362"/>
    </source>
</evidence>
<dbReference type="Gene3D" id="3.20.20.70">
    <property type="entry name" value="Aldolase class I"/>
    <property type="match status" value="1"/>
</dbReference>
<dbReference type="NCBIfam" id="NF001377">
    <property type="entry name" value="PRK00278.2-4"/>
    <property type="match status" value="1"/>
</dbReference>
<keyword evidence="6" id="KW-0822">Tryptophan biosynthesis</keyword>
<protein>
    <recommendedName>
        <fullName evidence="3">indole-3-glycerol-phosphate synthase</fullName>
        <ecNumber evidence="3">4.1.1.48</ecNumber>
    </recommendedName>
</protein>
<keyword evidence="8" id="KW-0456">Lyase</keyword>
<sequence length="262" mass="29811">MDELLKDICQKKKYELEITKSKCSFQTLEKLLPKKNNRGLKKILNDSQKNKNINIIAEIKKASPSAGEIIKEYVPEDIATQYEKSGAGAISILTESSFFKGNIEHLSTISQKTNIPLLRKDFIIDEYQILESKIYKADAILLIASVLNDKQIIKFIKIADEIGLDCIIETHSENELKRAINIDYPIIGINNRNLNNFTVDINNTLKLIKKVPNDFTIVGESGIKKFQDIRLYNDAGVYNFLIGESILTSKNIQKKFDELLNK</sequence>
<dbReference type="InterPro" id="IPR045186">
    <property type="entry name" value="Indole-3-glycerol_P_synth"/>
</dbReference>
<keyword evidence="4" id="KW-0028">Amino-acid biosynthesis</keyword>
<proteinExistence type="inferred from homology"/>
<keyword evidence="5" id="KW-0210">Decarboxylase</keyword>
<evidence type="ECO:0000256" key="7">
    <source>
        <dbReference type="ARBA" id="ARBA00023141"/>
    </source>
</evidence>
<feature type="domain" description="Indole-3-glycerol phosphate synthase" evidence="9">
    <location>
        <begin position="5"/>
        <end position="259"/>
    </location>
</feature>
<dbReference type="PANTHER" id="PTHR22854:SF2">
    <property type="entry name" value="INDOLE-3-GLYCEROL-PHOSPHATE SYNTHASE"/>
    <property type="match status" value="1"/>
</dbReference>
<dbReference type="AlphaFoldDB" id="A0A381V3H7"/>
<dbReference type="InterPro" id="IPR011060">
    <property type="entry name" value="RibuloseP-bd_barrel"/>
</dbReference>
<dbReference type="InterPro" id="IPR013798">
    <property type="entry name" value="Indole-3-glycerol_P_synth_dom"/>
</dbReference>
<dbReference type="CDD" id="cd00331">
    <property type="entry name" value="IGPS"/>
    <property type="match status" value="1"/>
</dbReference>
<accession>A0A381V3H7</accession>
<comment type="catalytic activity">
    <reaction evidence="1">
        <text>1-(2-carboxyphenylamino)-1-deoxy-D-ribulose 5-phosphate + H(+) = (1S,2R)-1-C-(indol-3-yl)glycerol 3-phosphate + CO2 + H2O</text>
        <dbReference type="Rhea" id="RHEA:23476"/>
        <dbReference type="ChEBI" id="CHEBI:15377"/>
        <dbReference type="ChEBI" id="CHEBI:15378"/>
        <dbReference type="ChEBI" id="CHEBI:16526"/>
        <dbReference type="ChEBI" id="CHEBI:58613"/>
        <dbReference type="ChEBI" id="CHEBI:58866"/>
        <dbReference type="EC" id="4.1.1.48"/>
    </reaction>
</comment>
<dbReference type="GO" id="GO:0004640">
    <property type="term" value="F:phosphoribosylanthranilate isomerase activity"/>
    <property type="evidence" value="ECO:0007669"/>
    <property type="project" value="TreeGrafter"/>
</dbReference>
<evidence type="ECO:0000256" key="1">
    <source>
        <dbReference type="ARBA" id="ARBA00001633"/>
    </source>
</evidence>
<name>A0A381V3H7_9ZZZZ</name>
<reference evidence="10" key="1">
    <citation type="submission" date="2018-05" db="EMBL/GenBank/DDBJ databases">
        <authorList>
            <person name="Lanie J.A."/>
            <person name="Ng W.-L."/>
            <person name="Kazmierczak K.M."/>
            <person name="Andrzejewski T.M."/>
            <person name="Davidsen T.M."/>
            <person name="Wayne K.J."/>
            <person name="Tettelin H."/>
            <person name="Glass J.I."/>
            <person name="Rusch D."/>
            <person name="Podicherti R."/>
            <person name="Tsui H.-C.T."/>
            <person name="Winkler M.E."/>
        </authorList>
    </citation>
    <scope>NUCLEOTIDE SEQUENCE</scope>
</reference>
<evidence type="ECO:0000313" key="10">
    <source>
        <dbReference type="EMBL" id="SVA33813.1"/>
    </source>
</evidence>
<dbReference type="HAMAP" id="MF_00134_B">
    <property type="entry name" value="IGPS_B"/>
    <property type="match status" value="1"/>
</dbReference>
<evidence type="ECO:0000256" key="5">
    <source>
        <dbReference type="ARBA" id="ARBA00022793"/>
    </source>
</evidence>
<dbReference type="EMBL" id="UINC01007526">
    <property type="protein sequence ID" value="SVA33813.1"/>
    <property type="molecule type" value="Genomic_DNA"/>
</dbReference>
<dbReference type="GO" id="GO:0000162">
    <property type="term" value="P:L-tryptophan biosynthetic process"/>
    <property type="evidence" value="ECO:0007669"/>
    <property type="project" value="UniProtKB-UniPathway"/>
</dbReference>
<dbReference type="Pfam" id="PF00218">
    <property type="entry name" value="IGPS"/>
    <property type="match status" value="1"/>
</dbReference>
<evidence type="ECO:0000259" key="9">
    <source>
        <dbReference type="Pfam" id="PF00218"/>
    </source>
</evidence>
<evidence type="ECO:0000256" key="2">
    <source>
        <dbReference type="ARBA" id="ARBA00004696"/>
    </source>
</evidence>
<dbReference type="InterPro" id="IPR001468">
    <property type="entry name" value="Indole-3-GlycerolPSynthase_CS"/>
</dbReference>
<dbReference type="PANTHER" id="PTHR22854">
    <property type="entry name" value="TRYPTOPHAN BIOSYNTHESIS PROTEIN"/>
    <property type="match status" value="1"/>
</dbReference>
<dbReference type="FunFam" id="3.20.20.70:FF:000024">
    <property type="entry name" value="Indole-3-glycerol phosphate synthase"/>
    <property type="match status" value="1"/>
</dbReference>
<evidence type="ECO:0000256" key="8">
    <source>
        <dbReference type="ARBA" id="ARBA00023239"/>
    </source>
</evidence>
<dbReference type="InterPro" id="IPR013785">
    <property type="entry name" value="Aldolase_TIM"/>
</dbReference>
<evidence type="ECO:0000256" key="6">
    <source>
        <dbReference type="ARBA" id="ARBA00022822"/>
    </source>
</evidence>
<dbReference type="EC" id="4.1.1.48" evidence="3"/>
<evidence type="ECO:0000256" key="4">
    <source>
        <dbReference type="ARBA" id="ARBA00022605"/>
    </source>
</evidence>
<dbReference type="PROSITE" id="PS00614">
    <property type="entry name" value="IGPS"/>
    <property type="match status" value="1"/>
</dbReference>
<comment type="pathway">
    <text evidence="2">Amino-acid biosynthesis; L-tryptophan biosynthesis; L-tryptophan from chorismate: step 4/5.</text>
</comment>
<gene>
    <name evidence="10" type="ORF">METZ01_LOCUS86667</name>
</gene>
<dbReference type="GO" id="GO:0004425">
    <property type="term" value="F:indole-3-glycerol-phosphate synthase activity"/>
    <property type="evidence" value="ECO:0007669"/>
    <property type="project" value="UniProtKB-EC"/>
</dbReference>
<organism evidence="10">
    <name type="scientific">marine metagenome</name>
    <dbReference type="NCBI Taxonomy" id="408172"/>
    <lineage>
        <taxon>unclassified sequences</taxon>
        <taxon>metagenomes</taxon>
        <taxon>ecological metagenomes</taxon>
    </lineage>
</organism>
<keyword evidence="7" id="KW-0057">Aromatic amino acid biosynthesis</keyword>